<name>A0A818GL04_9BILA</name>
<reference evidence="2" key="1">
    <citation type="submission" date="2021-02" db="EMBL/GenBank/DDBJ databases">
        <authorList>
            <person name="Nowell W R."/>
        </authorList>
    </citation>
    <scope>NUCLEOTIDE SEQUENCE</scope>
</reference>
<dbReference type="InterPro" id="IPR044053">
    <property type="entry name" value="AsaB-like"/>
</dbReference>
<dbReference type="EMBL" id="CAJOAZ010000024">
    <property type="protein sequence ID" value="CAF3493902.1"/>
    <property type="molecule type" value="Genomic_DNA"/>
</dbReference>
<organism evidence="2 3">
    <name type="scientific">Adineta steineri</name>
    <dbReference type="NCBI Taxonomy" id="433720"/>
    <lineage>
        <taxon>Eukaryota</taxon>
        <taxon>Metazoa</taxon>
        <taxon>Spiralia</taxon>
        <taxon>Gnathifera</taxon>
        <taxon>Rotifera</taxon>
        <taxon>Eurotatoria</taxon>
        <taxon>Bdelloidea</taxon>
        <taxon>Adinetida</taxon>
        <taxon>Adinetidae</taxon>
        <taxon>Adineta</taxon>
    </lineage>
</organism>
<evidence type="ECO:0000313" key="2">
    <source>
        <dbReference type="EMBL" id="CAF3493902.1"/>
    </source>
</evidence>
<protein>
    <submittedName>
        <fullName evidence="2">Uncharacterized protein</fullName>
    </submittedName>
</protein>
<proteinExistence type="inferred from homology"/>
<dbReference type="PANTHER" id="PTHR34598:SF3">
    <property type="entry name" value="OXIDOREDUCTASE AN1597"/>
    <property type="match status" value="1"/>
</dbReference>
<dbReference type="AlphaFoldDB" id="A0A818GL04"/>
<comment type="similarity">
    <text evidence="1">Belongs to the asaB hydroxylase/desaturase family.</text>
</comment>
<dbReference type="Proteomes" id="UP000663844">
    <property type="component" value="Unassembled WGS sequence"/>
</dbReference>
<dbReference type="NCBIfam" id="NF041278">
    <property type="entry name" value="CmcJ_NvfI_EfuI"/>
    <property type="match status" value="1"/>
</dbReference>
<sequence>MPLSIPTSCQQRGRAKNCQAEIIFYYNDRTYVVKFSRSPVSHYYRSLHIIPNSVLSYTAEYSCSDNDNCAIDFASKKVLDLSNRTYNIGSVTYQLSNLLLEHRPPSDPELRCYNNEECVKGMNSVDLQMSDDITGELNFYSHTIDGSPPWMDSSSKLGWTTSNYAQTPVRVAIHDLRGKENTVDLDNNGFELLKYDGRIHDVFEDNSETQRCYFEDSVNMLKKHLGASRVVIFNHVKRSRGPPRAADQCDSSHKNPVFYPHVDNDPFAARFKVKEILGEEEGNKVMEKRFQIFNIWRPLGPNPIMNTPLTICDYRSLDLDHDLHVSEVRGTTATISLYMISHNSQDAQKCNPDVAQFSAHTAFTNENVPAMNIEQHSIEIRCLVFYD</sequence>
<dbReference type="PANTHER" id="PTHR34598">
    <property type="entry name" value="BLL6449 PROTEIN"/>
    <property type="match status" value="1"/>
</dbReference>
<evidence type="ECO:0000313" key="3">
    <source>
        <dbReference type="Proteomes" id="UP000663844"/>
    </source>
</evidence>
<dbReference type="GO" id="GO:0016491">
    <property type="term" value="F:oxidoreductase activity"/>
    <property type="evidence" value="ECO:0007669"/>
    <property type="project" value="InterPro"/>
</dbReference>
<evidence type="ECO:0000256" key="1">
    <source>
        <dbReference type="ARBA" id="ARBA00023604"/>
    </source>
</evidence>
<accession>A0A818GL04</accession>
<gene>
    <name evidence="2" type="ORF">OXD698_LOCUS900</name>
</gene>
<comment type="caution">
    <text evidence="2">The sequence shown here is derived from an EMBL/GenBank/DDBJ whole genome shotgun (WGS) entry which is preliminary data.</text>
</comment>